<accession>A0AAE0K361</accession>
<dbReference type="EMBL" id="JAULSW010000010">
    <property type="protein sequence ID" value="KAK3368551.1"/>
    <property type="molecule type" value="Genomic_DNA"/>
</dbReference>
<evidence type="ECO:0000313" key="2">
    <source>
        <dbReference type="Proteomes" id="UP001285441"/>
    </source>
</evidence>
<dbReference type="Proteomes" id="UP001285441">
    <property type="component" value="Unassembled WGS sequence"/>
</dbReference>
<proteinExistence type="predicted"/>
<keyword evidence="2" id="KW-1185">Reference proteome</keyword>
<protein>
    <submittedName>
        <fullName evidence="1">Uncharacterized protein</fullName>
    </submittedName>
</protein>
<reference evidence="1" key="2">
    <citation type="submission" date="2023-06" db="EMBL/GenBank/DDBJ databases">
        <authorList>
            <consortium name="Lawrence Berkeley National Laboratory"/>
            <person name="Haridas S."/>
            <person name="Hensen N."/>
            <person name="Bonometti L."/>
            <person name="Westerberg I."/>
            <person name="Brannstrom I.O."/>
            <person name="Guillou S."/>
            <person name="Cros-Aarteil S."/>
            <person name="Calhoun S."/>
            <person name="Kuo A."/>
            <person name="Mondo S."/>
            <person name="Pangilinan J."/>
            <person name="Riley R."/>
            <person name="LaButti K."/>
            <person name="Andreopoulos B."/>
            <person name="Lipzen A."/>
            <person name="Chen C."/>
            <person name="Yanf M."/>
            <person name="Daum C."/>
            <person name="Ng V."/>
            <person name="Clum A."/>
            <person name="Steindorff A."/>
            <person name="Ohm R."/>
            <person name="Martin F."/>
            <person name="Silar P."/>
            <person name="Natvig D."/>
            <person name="Lalanne C."/>
            <person name="Gautier V."/>
            <person name="Ament-velasquez S.L."/>
            <person name="Kruys A."/>
            <person name="Hutchinson M.I."/>
            <person name="Powell A.J."/>
            <person name="Barry K."/>
            <person name="Miller A.N."/>
            <person name="Grigoriev I.V."/>
            <person name="Debuchy R."/>
            <person name="Gladieux P."/>
            <person name="Thoren M.H."/>
            <person name="Johannesson H."/>
        </authorList>
    </citation>
    <scope>NUCLEOTIDE SEQUENCE</scope>
    <source>
        <strain evidence="1">CBS 232.78</strain>
    </source>
</reference>
<sequence length="375" mass="42040">MSWISNAMSRLKISTTWESRSILTQTRDEELAVVDRHAPCPDACVDRSSDIPQTNYPSGSCSPRICFEHLEGLLAAASNVKTLKIHHGEFLRGPSPSHSIVLLNNLTSLTLKGCDLLHPEGLDAILRGCPKPTGFSYRLPESYPAIEMSELVACVHRAACAPNPEMLRISVESYVRSVCDDGLFGDIVRWPAGPFPALKRLTLTMRALEAESVEAGRLESAIEALRDEQNLLLNLKTVVLISSSGEVKGPEFFWSRHTTSSNRDIPHNHHWNIMKQSMVGNRHDDSSQGCKRQHFTSLALSGIDLMIRPHHICNSDREFILEHWDEGYRNLVNHGLEEDLEQYDKVDVAASLPIHSCFYEEELLPTKTYLWGHPG</sequence>
<dbReference type="AlphaFoldDB" id="A0AAE0K361"/>
<name>A0AAE0K361_9PEZI</name>
<organism evidence="1 2">
    <name type="scientific">Podospora didyma</name>
    <dbReference type="NCBI Taxonomy" id="330526"/>
    <lineage>
        <taxon>Eukaryota</taxon>
        <taxon>Fungi</taxon>
        <taxon>Dikarya</taxon>
        <taxon>Ascomycota</taxon>
        <taxon>Pezizomycotina</taxon>
        <taxon>Sordariomycetes</taxon>
        <taxon>Sordariomycetidae</taxon>
        <taxon>Sordariales</taxon>
        <taxon>Podosporaceae</taxon>
        <taxon>Podospora</taxon>
    </lineage>
</organism>
<evidence type="ECO:0000313" key="1">
    <source>
        <dbReference type="EMBL" id="KAK3368551.1"/>
    </source>
</evidence>
<gene>
    <name evidence="1" type="ORF">B0H63DRAFT_534814</name>
</gene>
<reference evidence="1" key="1">
    <citation type="journal article" date="2023" name="Mol. Phylogenet. Evol.">
        <title>Genome-scale phylogeny and comparative genomics of the fungal order Sordariales.</title>
        <authorList>
            <person name="Hensen N."/>
            <person name="Bonometti L."/>
            <person name="Westerberg I."/>
            <person name="Brannstrom I.O."/>
            <person name="Guillou S."/>
            <person name="Cros-Aarteil S."/>
            <person name="Calhoun S."/>
            <person name="Haridas S."/>
            <person name="Kuo A."/>
            <person name="Mondo S."/>
            <person name="Pangilinan J."/>
            <person name="Riley R."/>
            <person name="LaButti K."/>
            <person name="Andreopoulos B."/>
            <person name="Lipzen A."/>
            <person name="Chen C."/>
            <person name="Yan M."/>
            <person name="Daum C."/>
            <person name="Ng V."/>
            <person name="Clum A."/>
            <person name="Steindorff A."/>
            <person name="Ohm R.A."/>
            <person name="Martin F."/>
            <person name="Silar P."/>
            <person name="Natvig D.O."/>
            <person name="Lalanne C."/>
            <person name="Gautier V."/>
            <person name="Ament-Velasquez S.L."/>
            <person name="Kruys A."/>
            <person name="Hutchinson M.I."/>
            <person name="Powell A.J."/>
            <person name="Barry K."/>
            <person name="Miller A.N."/>
            <person name="Grigoriev I.V."/>
            <person name="Debuchy R."/>
            <person name="Gladieux P."/>
            <person name="Hiltunen Thoren M."/>
            <person name="Johannesson H."/>
        </authorList>
    </citation>
    <scope>NUCLEOTIDE SEQUENCE</scope>
    <source>
        <strain evidence="1">CBS 232.78</strain>
    </source>
</reference>
<comment type="caution">
    <text evidence="1">The sequence shown here is derived from an EMBL/GenBank/DDBJ whole genome shotgun (WGS) entry which is preliminary data.</text>
</comment>